<sequence>MKRLTILGLSLVFIFILAFTLQQQLSTSPKTESSLTSSQQIASETEQSVSEQATADNNEHSDNESETTPTVADSNKNNEATTELATYNSNPDQTTQELPMIETTLETTTIAEMAQEKNLINTDLPETVIIDQNNQKYSLYRLLDRPTIINVWASWCPPCREEMPYFQKQYDLHHEDIQFVMLNATLSRPSETEEAAKEYLKEFNYTMPIYYDLGFNNQVKLETAILPYTIVVHADGSFDRYPGQMSEEQLIEIIDGLLAE</sequence>
<accession>A0A1T4NKI1</accession>
<organism evidence="5 6">
    <name type="scientific">Globicatella sulfidifaciens DSM 15739</name>
    <dbReference type="NCBI Taxonomy" id="1121925"/>
    <lineage>
        <taxon>Bacteria</taxon>
        <taxon>Bacillati</taxon>
        <taxon>Bacillota</taxon>
        <taxon>Bacilli</taxon>
        <taxon>Lactobacillales</taxon>
        <taxon>Aerococcaceae</taxon>
        <taxon>Globicatella</taxon>
    </lineage>
</organism>
<dbReference type="Proteomes" id="UP000189941">
    <property type="component" value="Unassembled WGS sequence"/>
</dbReference>
<feature type="region of interest" description="Disordered" evidence="3">
    <location>
        <begin position="31"/>
        <end position="78"/>
    </location>
</feature>
<comment type="subcellular location">
    <subcellularLocation>
        <location evidence="1">Cell envelope</location>
    </subcellularLocation>
</comment>
<dbReference type="GO" id="GO:0030313">
    <property type="term" value="C:cell envelope"/>
    <property type="evidence" value="ECO:0007669"/>
    <property type="project" value="UniProtKB-SubCell"/>
</dbReference>
<feature type="domain" description="Thioredoxin" evidence="4">
    <location>
        <begin position="118"/>
        <end position="259"/>
    </location>
</feature>
<dbReference type="OrthoDB" id="25753at2"/>
<evidence type="ECO:0000256" key="3">
    <source>
        <dbReference type="SAM" id="MobiDB-lite"/>
    </source>
</evidence>
<evidence type="ECO:0000256" key="2">
    <source>
        <dbReference type="ARBA" id="ARBA00022748"/>
    </source>
</evidence>
<feature type="compositionally biased region" description="Polar residues" evidence="3">
    <location>
        <begin position="31"/>
        <end position="56"/>
    </location>
</feature>
<dbReference type="GO" id="GO:0017004">
    <property type="term" value="P:cytochrome complex assembly"/>
    <property type="evidence" value="ECO:0007669"/>
    <property type="project" value="UniProtKB-KW"/>
</dbReference>
<dbReference type="PROSITE" id="PS51352">
    <property type="entry name" value="THIOREDOXIN_2"/>
    <property type="match status" value="1"/>
</dbReference>
<keyword evidence="5" id="KW-0413">Isomerase</keyword>
<dbReference type="GO" id="GO:0016853">
    <property type="term" value="F:isomerase activity"/>
    <property type="evidence" value="ECO:0007669"/>
    <property type="project" value="UniProtKB-KW"/>
</dbReference>
<dbReference type="SUPFAM" id="SSF52833">
    <property type="entry name" value="Thioredoxin-like"/>
    <property type="match status" value="1"/>
</dbReference>
<dbReference type="STRING" id="1121925.SAMN02746011_01779"/>
<dbReference type="AlphaFoldDB" id="A0A1T4NKI1"/>
<dbReference type="PANTHER" id="PTHR42852:SF17">
    <property type="entry name" value="THIOREDOXIN-LIKE PROTEIN HI_1115"/>
    <property type="match status" value="1"/>
</dbReference>
<dbReference type="Gene3D" id="3.40.30.10">
    <property type="entry name" value="Glutaredoxin"/>
    <property type="match status" value="1"/>
</dbReference>
<dbReference type="PROSITE" id="PS00194">
    <property type="entry name" value="THIOREDOXIN_1"/>
    <property type="match status" value="1"/>
</dbReference>
<protein>
    <submittedName>
        <fullName evidence="5">Thiol-disulfide isomerase or thioredoxin</fullName>
    </submittedName>
</protein>
<keyword evidence="6" id="KW-1185">Reference proteome</keyword>
<dbReference type="PANTHER" id="PTHR42852">
    <property type="entry name" value="THIOL:DISULFIDE INTERCHANGE PROTEIN DSBE"/>
    <property type="match status" value="1"/>
</dbReference>
<dbReference type="RefSeq" id="WP_078756468.1">
    <property type="nucleotide sequence ID" value="NZ_FUWO01000020.1"/>
</dbReference>
<feature type="compositionally biased region" description="Polar residues" evidence="3">
    <location>
        <begin position="66"/>
        <end position="78"/>
    </location>
</feature>
<dbReference type="GO" id="GO:0016491">
    <property type="term" value="F:oxidoreductase activity"/>
    <property type="evidence" value="ECO:0007669"/>
    <property type="project" value="InterPro"/>
</dbReference>
<name>A0A1T4NKI1_9LACT</name>
<dbReference type="InterPro" id="IPR017937">
    <property type="entry name" value="Thioredoxin_CS"/>
</dbReference>
<proteinExistence type="predicted"/>
<keyword evidence="2" id="KW-0201">Cytochrome c-type biogenesis</keyword>
<evidence type="ECO:0000256" key="1">
    <source>
        <dbReference type="ARBA" id="ARBA00004196"/>
    </source>
</evidence>
<dbReference type="InterPro" id="IPR036249">
    <property type="entry name" value="Thioredoxin-like_sf"/>
</dbReference>
<evidence type="ECO:0000259" key="4">
    <source>
        <dbReference type="PROSITE" id="PS51352"/>
    </source>
</evidence>
<dbReference type="InterPro" id="IPR013740">
    <property type="entry name" value="Redoxin"/>
</dbReference>
<evidence type="ECO:0000313" key="5">
    <source>
        <dbReference type="EMBL" id="SJZ79722.1"/>
    </source>
</evidence>
<gene>
    <name evidence="5" type="ORF">SAMN02746011_01779</name>
</gene>
<dbReference type="InterPro" id="IPR050553">
    <property type="entry name" value="Thioredoxin_ResA/DsbE_sf"/>
</dbReference>
<dbReference type="CDD" id="cd02966">
    <property type="entry name" value="TlpA_like_family"/>
    <property type="match status" value="1"/>
</dbReference>
<dbReference type="InterPro" id="IPR013766">
    <property type="entry name" value="Thioredoxin_domain"/>
</dbReference>
<dbReference type="Pfam" id="PF08534">
    <property type="entry name" value="Redoxin"/>
    <property type="match status" value="1"/>
</dbReference>
<evidence type="ECO:0000313" key="6">
    <source>
        <dbReference type="Proteomes" id="UP000189941"/>
    </source>
</evidence>
<dbReference type="EMBL" id="FUWO01000020">
    <property type="protein sequence ID" value="SJZ79722.1"/>
    <property type="molecule type" value="Genomic_DNA"/>
</dbReference>
<reference evidence="6" key="1">
    <citation type="submission" date="2017-02" db="EMBL/GenBank/DDBJ databases">
        <authorList>
            <person name="Varghese N."/>
            <person name="Submissions S."/>
        </authorList>
    </citation>
    <scope>NUCLEOTIDE SEQUENCE [LARGE SCALE GENOMIC DNA]</scope>
    <source>
        <strain evidence="6">DSM 15739</strain>
    </source>
</reference>